<keyword evidence="2" id="KW-0472">Membrane</keyword>
<accession>A0ABU1N0C1</accession>
<keyword evidence="2" id="KW-0812">Transmembrane</keyword>
<feature type="transmembrane region" description="Helical" evidence="2">
    <location>
        <begin position="6"/>
        <end position="28"/>
    </location>
</feature>
<evidence type="ECO:0000313" key="4">
    <source>
        <dbReference type="Proteomes" id="UP001262754"/>
    </source>
</evidence>
<feature type="transmembrane region" description="Helical" evidence="2">
    <location>
        <begin position="325"/>
        <end position="347"/>
    </location>
</feature>
<feature type="region of interest" description="Disordered" evidence="1">
    <location>
        <begin position="240"/>
        <end position="265"/>
    </location>
</feature>
<keyword evidence="4" id="KW-1185">Reference proteome</keyword>
<dbReference type="Proteomes" id="UP001262754">
    <property type="component" value="Unassembled WGS sequence"/>
</dbReference>
<proteinExistence type="predicted"/>
<protein>
    <submittedName>
        <fullName evidence="3">Uncharacterized protein</fullName>
    </submittedName>
</protein>
<organism evidence="3 4">
    <name type="scientific">Caulobacter rhizosphaerae</name>
    <dbReference type="NCBI Taxonomy" id="2010972"/>
    <lineage>
        <taxon>Bacteria</taxon>
        <taxon>Pseudomonadati</taxon>
        <taxon>Pseudomonadota</taxon>
        <taxon>Alphaproteobacteria</taxon>
        <taxon>Caulobacterales</taxon>
        <taxon>Caulobacteraceae</taxon>
        <taxon>Caulobacter</taxon>
    </lineage>
</organism>
<evidence type="ECO:0000256" key="2">
    <source>
        <dbReference type="SAM" id="Phobius"/>
    </source>
</evidence>
<comment type="caution">
    <text evidence="3">The sequence shown here is derived from an EMBL/GenBank/DDBJ whole genome shotgun (WGS) entry which is preliminary data.</text>
</comment>
<dbReference type="EMBL" id="JAVDRL010000007">
    <property type="protein sequence ID" value="MDR6531878.1"/>
    <property type="molecule type" value="Genomic_DNA"/>
</dbReference>
<evidence type="ECO:0000256" key="1">
    <source>
        <dbReference type="SAM" id="MobiDB-lite"/>
    </source>
</evidence>
<gene>
    <name evidence="3" type="ORF">J2800_002631</name>
</gene>
<name>A0ABU1N0C1_9CAUL</name>
<reference evidence="3 4" key="1">
    <citation type="submission" date="2023-07" db="EMBL/GenBank/DDBJ databases">
        <title>Sorghum-associated microbial communities from plants grown in Nebraska, USA.</title>
        <authorList>
            <person name="Schachtman D."/>
        </authorList>
    </citation>
    <scope>NUCLEOTIDE SEQUENCE [LARGE SCALE GENOMIC DNA]</scope>
    <source>
        <strain evidence="3 4">DS2154</strain>
    </source>
</reference>
<keyword evidence="2" id="KW-1133">Transmembrane helix</keyword>
<dbReference type="RefSeq" id="WP_310032116.1">
    <property type="nucleotide sequence ID" value="NZ_JAVDRL010000007.1"/>
</dbReference>
<evidence type="ECO:0000313" key="3">
    <source>
        <dbReference type="EMBL" id="MDR6531878.1"/>
    </source>
</evidence>
<sequence>MNFGAALDVAIGLIFVYLLVSLFVTALNEYISSFLNKRSEFLLQRVQSLLGGDGSETRSGDWSPQMCAVWNHPLINALKSHNLAEDHGTKRGALLKNAPSYIPGKTFAVALTETLKPSETAHLSFAQLKTAVAGIENNEPLKAALLPMLDDAEGKLDVFQQNVATWFDRAMDRTSGTYKRWIHRLTFWAGFAVAVAFNVNSLQLIDNLWRDPVARAGLVAQASQSVQGATEARDVEANLAAPAPTPAPTPAASAEGDEATAPECACDGGQSAADLAQDLPLPIGWSQEGLCALVHEPLSSLPPSKRPASACKTPYRTGWSATAKILLTLLGLAITGLAVSLGSPFWFGILQSVTNIRATGIKPDRADGTAQR</sequence>